<organism evidence="5 6">
    <name type="scientific">Actinomadura barringtoniae</name>
    <dbReference type="NCBI Taxonomy" id="1427535"/>
    <lineage>
        <taxon>Bacteria</taxon>
        <taxon>Bacillati</taxon>
        <taxon>Actinomycetota</taxon>
        <taxon>Actinomycetes</taxon>
        <taxon>Streptosporangiales</taxon>
        <taxon>Thermomonosporaceae</taxon>
        <taxon>Actinomadura</taxon>
    </lineage>
</organism>
<dbReference type="InterPro" id="IPR024516">
    <property type="entry name" value="Mce_C"/>
</dbReference>
<feature type="transmembrane region" description="Helical" evidence="2">
    <location>
        <begin position="395"/>
        <end position="419"/>
    </location>
</feature>
<reference evidence="5" key="1">
    <citation type="submission" date="2021-03" db="EMBL/GenBank/DDBJ databases">
        <authorList>
            <person name="Kanchanasin P."/>
            <person name="Saeng-In P."/>
            <person name="Phongsopitanun W."/>
            <person name="Yuki M."/>
            <person name="Kudo T."/>
            <person name="Ohkuma M."/>
            <person name="Tanasupawat S."/>
        </authorList>
    </citation>
    <scope>NUCLEOTIDE SEQUENCE</scope>
    <source>
        <strain evidence="5">GKU 128</strain>
    </source>
</reference>
<name>A0A939T1I5_9ACTN</name>
<dbReference type="AlphaFoldDB" id="A0A939T1I5"/>
<feature type="region of interest" description="Disordered" evidence="1">
    <location>
        <begin position="364"/>
        <end position="389"/>
    </location>
</feature>
<dbReference type="RefSeq" id="WP_208255315.1">
    <property type="nucleotide sequence ID" value="NZ_JAGEOJ010000004.1"/>
</dbReference>
<feature type="compositionally biased region" description="Low complexity" evidence="1">
    <location>
        <begin position="368"/>
        <end position="379"/>
    </location>
</feature>
<evidence type="ECO:0000259" key="4">
    <source>
        <dbReference type="Pfam" id="PF11887"/>
    </source>
</evidence>
<feature type="domain" description="Mammalian cell entry C-terminal" evidence="4">
    <location>
        <begin position="118"/>
        <end position="302"/>
    </location>
</feature>
<dbReference type="Pfam" id="PF11887">
    <property type="entry name" value="Mce4_CUP1"/>
    <property type="match status" value="1"/>
</dbReference>
<dbReference type="InterPro" id="IPR052336">
    <property type="entry name" value="MlaD_Phospholipid_Transporter"/>
</dbReference>
<evidence type="ECO:0000259" key="3">
    <source>
        <dbReference type="Pfam" id="PF02470"/>
    </source>
</evidence>
<dbReference type="Proteomes" id="UP000669179">
    <property type="component" value="Unassembled WGS sequence"/>
</dbReference>
<dbReference type="InterPro" id="IPR005693">
    <property type="entry name" value="Mce"/>
</dbReference>
<dbReference type="NCBIfam" id="TIGR00996">
    <property type="entry name" value="Mtu_fam_mce"/>
    <property type="match status" value="1"/>
</dbReference>
<dbReference type="Pfam" id="PF02470">
    <property type="entry name" value="MlaD"/>
    <property type="match status" value="1"/>
</dbReference>
<comment type="caution">
    <text evidence="5">The sequence shown here is derived from an EMBL/GenBank/DDBJ whole genome shotgun (WGS) entry which is preliminary data.</text>
</comment>
<keyword evidence="6" id="KW-1185">Reference proteome</keyword>
<evidence type="ECO:0000313" key="6">
    <source>
        <dbReference type="Proteomes" id="UP000669179"/>
    </source>
</evidence>
<proteinExistence type="predicted"/>
<evidence type="ECO:0000256" key="2">
    <source>
        <dbReference type="SAM" id="Phobius"/>
    </source>
</evidence>
<protein>
    <submittedName>
        <fullName evidence="5">MCE family protein</fullName>
    </submittedName>
</protein>
<dbReference type="PANTHER" id="PTHR33371">
    <property type="entry name" value="INTERMEMBRANE PHOSPHOLIPID TRANSPORT SYSTEM BINDING PROTEIN MLAD-RELATED"/>
    <property type="match status" value="1"/>
</dbReference>
<keyword evidence="2" id="KW-0812">Transmembrane</keyword>
<gene>
    <name evidence="5" type="ORF">J4573_11325</name>
</gene>
<feature type="domain" description="Mce/MlaD" evidence="3">
    <location>
        <begin position="35"/>
        <end position="111"/>
    </location>
</feature>
<sequence>MTRRIQVNLIVFALLGLVLSAWALRNVLGVDAFSRPYRITAQFTSSPGLQPGFDVTYLGVAIGKIRSVRLDGKVVTVDLAIDKGRRIPEGVTAAASLKSAIGEPYVALEPGPGQAAATPMRPGSVIPVARTSVPESYGDLFAAVNRALNGLDPKNLRILSRELALGLDGRGDSLRLTVDGASRLAGTFARDTATLDGLITNLNALTRVLADHRGALGTGISSTADLTASLAEVDDSLASIRDHAPDLAARSARILRQSQPAAQCMVTSLGTALPAALSHANVTALAEGLRWAPPMAAAMNGVLTYVNGDPNLNLKFLLTFTPVKTAVEFRNVKPLPEIPPIPTCPGVTLPKQQIPPMGKKDLAERAKGTGTAQTPAPATDVSAHSTAGDSRHDPLAWLVYLPPLIATLILIAVAVRAFGPAWRLKRRSK</sequence>
<dbReference type="PANTHER" id="PTHR33371:SF4">
    <property type="entry name" value="INTERMEMBRANE PHOSPHOLIPID TRANSPORT SYSTEM BINDING PROTEIN MLAD"/>
    <property type="match status" value="1"/>
</dbReference>
<evidence type="ECO:0000313" key="5">
    <source>
        <dbReference type="EMBL" id="MBO2447681.1"/>
    </source>
</evidence>
<dbReference type="EMBL" id="JAGEOJ010000004">
    <property type="protein sequence ID" value="MBO2447681.1"/>
    <property type="molecule type" value="Genomic_DNA"/>
</dbReference>
<keyword evidence="2" id="KW-1133">Transmembrane helix</keyword>
<dbReference type="InterPro" id="IPR003399">
    <property type="entry name" value="Mce/MlaD"/>
</dbReference>
<evidence type="ECO:0000256" key="1">
    <source>
        <dbReference type="SAM" id="MobiDB-lite"/>
    </source>
</evidence>
<accession>A0A939T1I5</accession>
<keyword evidence="2" id="KW-0472">Membrane</keyword>